<dbReference type="Proteomes" id="UP000585474">
    <property type="component" value="Unassembled WGS sequence"/>
</dbReference>
<comment type="caution">
    <text evidence="3">The sequence shown here is derived from an EMBL/GenBank/DDBJ whole genome shotgun (WGS) entry which is preliminary data.</text>
</comment>
<reference evidence="4" key="1">
    <citation type="submission" date="2019-07" db="EMBL/GenBank/DDBJ databases">
        <title>De Novo Assembly of kiwifruit Actinidia rufa.</title>
        <authorList>
            <person name="Sugita-Konishi S."/>
            <person name="Sato K."/>
            <person name="Mori E."/>
            <person name="Abe Y."/>
            <person name="Kisaki G."/>
            <person name="Hamano K."/>
            <person name="Suezawa K."/>
            <person name="Otani M."/>
            <person name="Fukuda T."/>
            <person name="Manabe T."/>
            <person name="Gomi K."/>
            <person name="Tabuchi M."/>
            <person name="Akimitsu K."/>
            <person name="Kataoka I."/>
        </authorList>
    </citation>
    <scope>NUCLEOTIDE SEQUENCE [LARGE SCALE GENOMIC DNA]</scope>
    <source>
        <strain evidence="4">cv. Fuchu</strain>
    </source>
</reference>
<evidence type="ECO:0000259" key="2">
    <source>
        <dbReference type="Pfam" id="PF13976"/>
    </source>
</evidence>
<feature type="region of interest" description="Disordered" evidence="1">
    <location>
        <begin position="1524"/>
        <end position="1568"/>
    </location>
</feature>
<dbReference type="EMBL" id="BJWL01000042">
    <property type="protein sequence ID" value="GFS28422.1"/>
    <property type="molecule type" value="Genomic_DNA"/>
</dbReference>
<organism evidence="3 4">
    <name type="scientific">Actinidia rufa</name>
    <dbReference type="NCBI Taxonomy" id="165716"/>
    <lineage>
        <taxon>Eukaryota</taxon>
        <taxon>Viridiplantae</taxon>
        <taxon>Streptophyta</taxon>
        <taxon>Embryophyta</taxon>
        <taxon>Tracheophyta</taxon>
        <taxon>Spermatophyta</taxon>
        <taxon>Magnoliopsida</taxon>
        <taxon>eudicotyledons</taxon>
        <taxon>Gunneridae</taxon>
        <taxon>Pentapetalae</taxon>
        <taxon>asterids</taxon>
        <taxon>Ericales</taxon>
        <taxon>Actinidiaceae</taxon>
        <taxon>Actinidia</taxon>
    </lineage>
</organism>
<accession>A0A7J0D6Q0</accession>
<feature type="region of interest" description="Disordered" evidence="1">
    <location>
        <begin position="645"/>
        <end position="713"/>
    </location>
</feature>
<gene>
    <name evidence="3" type="ORF">Acr_00g0001740</name>
</gene>
<protein>
    <recommendedName>
        <fullName evidence="2">GAG-pre-integrase domain-containing protein</fullName>
    </recommendedName>
</protein>
<dbReference type="Pfam" id="PF13976">
    <property type="entry name" value="gag_pre-integrs"/>
    <property type="match status" value="2"/>
</dbReference>
<feature type="region of interest" description="Disordered" evidence="1">
    <location>
        <begin position="356"/>
        <end position="388"/>
    </location>
</feature>
<feature type="compositionally biased region" description="Basic and acidic residues" evidence="1">
    <location>
        <begin position="1525"/>
        <end position="1543"/>
    </location>
</feature>
<feature type="compositionally biased region" description="Low complexity" evidence="1">
    <location>
        <begin position="1559"/>
        <end position="1568"/>
    </location>
</feature>
<sequence length="1585" mass="176951">MFFSSFQSRLKLFGLISLPGRRTLGELDGDIEVAPHRPTDSRLVVQHPVSRARCSQRVSFRSTIAGEPKDQTPVRRKADGRRLATSLQSRFISRGEMRRLLIHRISLAPITYPVTHRQGQGTDCKGNSKKTCRELVEKRYDINLKDLALTIKNKENEVIAKVDMSKNRLFTLNIKTDSVKCFKAILKDSSWLWHLRFGHLGFSGLKLLWKTRIESLKRSCNIKTDSVKCFKAILKDSSWLWHLRFGHLGFSGLKLLWKTKMVKGLPEMNHPNKILEGCIMEPDSVVKSGYLGFPSSLESLQPQHHLVIAPDPASLVPETTTQTMFWDLFPSLLLGTKPGRVPAENYLPLEKNLREEEHRRKRKRRRKGREQPRLEELRARSPPSSLERRAARLEQTHEPFLALCFDEPEQTQTPCFRDAHRQLEPRLDQAKKKFPESKHSILPPPESRDFPLSCLPVTFSKQQVLTARPASRQAMYQEGGRERNVVVANMLCAAPTGTGGRNGIRSGPGAMDPLDGESPMLHSLGSDWCIAFHPLLGQLGRTRLASIGHWNEWFSFPYERNGDEPGKGLNKSFRGWIRFRAHRVRMDAICFGQLVSSFPLGEPDMETNKVELSGGRGCLAAVGDNERNRGSEGESLLLMGQRIGGEEQGKKMGSRMERKQEERDPFTTTSTHPFVYEHRTREVPKGEGTSRPGVGGAAPFDSPSSLSPAPVLPQSDADPSAISFLLRTLDSSHCLQTAAKHPCNDPIPRGKAIEATPSPSNPSPAKLHLIRLHVRLSKREGANQLTEANSIHSNPVSPEPDPTSEGLMIQLLASHRDGGSEAEPGKTQWIKLQVLSRLTNLVQSLPRLISIPFIREAKPLIPMPNRGEAGALLGERPGTERLLAVQALSLDWTTCFRQLAFPRSSIQEKAQAKKGRVKLLARYGTGLADQIDSPGKGRKCPVVGQLREAGLAVSTCCFEKVTGRQLRGKSLLSGGVSAQAADGHPESKEFVSVPADSRFIGKVKKSLDLKSKSSSIHGKVGLNGFVEAKRQKGQQDSDNMFIAILSAIIKGLGDPFAFMIKVIPTTLAEPRMRSSSWPYHAKRDLPSPPSILPSRSANPILLSSRSILQSLNQILHQQTEEQTTAARAVLQNGFETLHRVCLDIEGKQPVLRHVHLCDDFILLILDRESEILEIDIIPLFDKFPTSLLTIPLAVIRVPESVDKPIPQSLLMPHLPLPMGNRIGNRCKRDSVYQQSAHLPSTDEPTLETRRKATSVRFPYFTKPTGCIRLETTLTVVAERNSRRTGGQTLRNYVKRAVSDSVHSVREFLNYTEADVVFSLLVKILELSKPDVERQAVNQSVVRDRTRFGKRKSRILPLRAYGVELVPVNYYLYFTSLSSLTADLAWLDRLWNKRMEAVPFGFFLLAALISLIRDFLQLKGGAYNYGESGYQLAASKESGWLNRPLFHPTGKRPHDVVQQLSAINKEFAARKRVMGSAQAAVRNKTGFGDSVELDSPAPSFLPFPLCGTSYANAFSQVVDGTWLESVDSRKESPPNQSNRKENGKSSKSRGGWPISQRSSNPTDQLPNLLLTPLPKNARFLYHSMKR</sequence>
<proteinExistence type="predicted"/>
<feature type="compositionally biased region" description="Low complexity" evidence="1">
    <location>
        <begin position="702"/>
        <end position="713"/>
    </location>
</feature>
<dbReference type="InterPro" id="IPR025724">
    <property type="entry name" value="GAG-pre-integrase_dom"/>
</dbReference>
<evidence type="ECO:0000313" key="4">
    <source>
        <dbReference type="Proteomes" id="UP000585474"/>
    </source>
</evidence>
<evidence type="ECO:0000256" key="1">
    <source>
        <dbReference type="SAM" id="MobiDB-lite"/>
    </source>
</evidence>
<dbReference type="OrthoDB" id="2007742at2759"/>
<feature type="domain" description="GAG-pre-integrase" evidence="2">
    <location>
        <begin position="168"/>
        <end position="210"/>
    </location>
</feature>
<feature type="domain" description="GAG-pre-integrase" evidence="2">
    <location>
        <begin position="222"/>
        <end position="279"/>
    </location>
</feature>
<feature type="compositionally biased region" description="Basic and acidic residues" evidence="1">
    <location>
        <begin position="645"/>
        <end position="665"/>
    </location>
</feature>
<feature type="compositionally biased region" description="Basic residues" evidence="1">
    <location>
        <begin position="359"/>
        <end position="368"/>
    </location>
</feature>
<keyword evidence="4" id="KW-1185">Reference proteome</keyword>
<name>A0A7J0D6Q0_9ERIC</name>
<feature type="compositionally biased region" description="Basic and acidic residues" evidence="1">
    <location>
        <begin position="369"/>
        <end position="379"/>
    </location>
</feature>
<evidence type="ECO:0000313" key="3">
    <source>
        <dbReference type="EMBL" id="GFS28422.1"/>
    </source>
</evidence>
<feature type="compositionally biased region" description="Basic and acidic residues" evidence="1">
    <location>
        <begin position="675"/>
        <end position="685"/>
    </location>
</feature>